<sequence length="405" mass="45662">MKDLPVLYVAVPIIIPLQGGGPTPSPGSEGFLSNEYEFANCFQWWSSTQMRDLIHTHLNMRLRSFSHSRDVFAGERVQLLFTLYLGNQSRVEGPIARHKACLKEYWRGMRLKAHVMRFNPRDVGQIGRPLRQLNKNDVHFGPTIRVGWKVYDALVISEDHYLMSDRNIPSDLANVRTEDQREFGGQKIMYPTALADGTVLALYHMSAMGKQLVTFIVMRLSDDCSPAATQLPLREPPHSLGRLRPGYRLSDTSWAIQSFKRLNILRLPVFNSDFAEVIGFIDECPSRVPQFDARSTILSKGIRDFSGNEYNNKRKLCLDASTAPRVLRVEGLAVANASQLLGVLIESKLHNVEGMALFIYRVWHWPRGEAIFGAGRVDVDGTLDGDTPEVMTTGIRSMYNPDGLV</sequence>
<gene>
    <name evidence="2" type="ORF">K489DRAFT_374796</name>
</gene>
<dbReference type="GeneID" id="54361356"/>
<protein>
    <submittedName>
        <fullName evidence="2">Uncharacterized protein</fullName>
    </submittedName>
</protein>
<keyword evidence="1" id="KW-1185">Reference proteome</keyword>
<dbReference type="RefSeq" id="XP_033454890.1">
    <property type="nucleotide sequence ID" value="XM_033603556.1"/>
</dbReference>
<evidence type="ECO:0000313" key="1">
    <source>
        <dbReference type="Proteomes" id="UP000504637"/>
    </source>
</evidence>
<organism evidence="2">
    <name type="scientific">Dissoconium aciculare CBS 342.82</name>
    <dbReference type="NCBI Taxonomy" id="1314786"/>
    <lineage>
        <taxon>Eukaryota</taxon>
        <taxon>Fungi</taxon>
        <taxon>Dikarya</taxon>
        <taxon>Ascomycota</taxon>
        <taxon>Pezizomycotina</taxon>
        <taxon>Dothideomycetes</taxon>
        <taxon>Dothideomycetidae</taxon>
        <taxon>Mycosphaerellales</taxon>
        <taxon>Dissoconiaceae</taxon>
        <taxon>Dissoconium</taxon>
    </lineage>
</organism>
<name>A0A6J3LRF0_9PEZI</name>
<proteinExistence type="predicted"/>
<dbReference type="AlphaFoldDB" id="A0A6J3LRF0"/>
<reference evidence="2" key="1">
    <citation type="submission" date="2020-01" db="EMBL/GenBank/DDBJ databases">
        <authorList>
            <consortium name="DOE Joint Genome Institute"/>
            <person name="Haridas S."/>
            <person name="Albert R."/>
            <person name="Binder M."/>
            <person name="Bloem J."/>
            <person name="Labutti K."/>
            <person name="Salamov A."/>
            <person name="Andreopoulos B."/>
            <person name="Baker S.E."/>
            <person name="Barry K."/>
            <person name="Bills G."/>
            <person name="Bluhm B.H."/>
            <person name="Cannon C."/>
            <person name="Castanera R."/>
            <person name="Culley D.E."/>
            <person name="Daum C."/>
            <person name="Ezra D."/>
            <person name="Gonzalez J.B."/>
            <person name="Henrissat B."/>
            <person name="Kuo A."/>
            <person name="Liang C."/>
            <person name="Lipzen A."/>
            <person name="Lutzoni F."/>
            <person name="Magnuson J."/>
            <person name="Mondo S."/>
            <person name="Nolan M."/>
            <person name="Ohm R."/>
            <person name="Pangilinan J."/>
            <person name="Park H.-J."/>
            <person name="Ramirez L."/>
            <person name="Alfaro M."/>
            <person name="Sun H."/>
            <person name="Tritt A."/>
            <person name="Yoshinaga Y."/>
            <person name="Zwiers L.-H."/>
            <person name="Turgeon B.G."/>
            <person name="Goodwin S.B."/>
            <person name="Spatafora J.W."/>
            <person name="Crous P.W."/>
            <person name="Grigoriev I.V."/>
        </authorList>
    </citation>
    <scope>NUCLEOTIDE SEQUENCE</scope>
    <source>
        <strain evidence="2">CBS 342.82</strain>
    </source>
</reference>
<evidence type="ECO:0000313" key="2">
    <source>
        <dbReference type="RefSeq" id="XP_033454890.1"/>
    </source>
</evidence>
<accession>A0A6J3LRF0</accession>
<dbReference type="Proteomes" id="UP000504637">
    <property type="component" value="Unplaced"/>
</dbReference>
<reference evidence="2" key="2">
    <citation type="submission" date="2020-04" db="EMBL/GenBank/DDBJ databases">
        <authorList>
            <consortium name="NCBI Genome Project"/>
        </authorList>
    </citation>
    <scope>NUCLEOTIDE SEQUENCE</scope>
    <source>
        <strain evidence="2">CBS 342.82</strain>
    </source>
</reference>
<reference evidence="2" key="3">
    <citation type="submission" date="2025-08" db="UniProtKB">
        <authorList>
            <consortium name="RefSeq"/>
        </authorList>
    </citation>
    <scope>IDENTIFICATION</scope>
    <source>
        <strain evidence="2">CBS 342.82</strain>
    </source>
</reference>